<evidence type="ECO:0000256" key="1">
    <source>
        <dbReference type="SAM" id="Phobius"/>
    </source>
</evidence>
<gene>
    <name evidence="2" type="ORF">CCAND38_30023</name>
    <name evidence="3" type="ORF">CCAND93_270013</name>
</gene>
<evidence type="ECO:0000313" key="3">
    <source>
        <dbReference type="EMBL" id="CEN52611.1"/>
    </source>
</evidence>
<feature type="transmembrane region" description="Helical" evidence="1">
    <location>
        <begin position="59"/>
        <end position="77"/>
    </location>
</feature>
<dbReference type="AlphaFoldDB" id="A0A0B7IL23"/>
<evidence type="ECO:0000313" key="5">
    <source>
        <dbReference type="Proteomes" id="UP000045051"/>
    </source>
</evidence>
<dbReference type="Proteomes" id="UP000045051">
    <property type="component" value="Unassembled WGS sequence"/>
</dbReference>
<accession>A0A0B7IL23</accession>
<name>A0A0B7IL23_9FLAO</name>
<proteinExistence type="predicted"/>
<dbReference type="Proteomes" id="UP000038200">
    <property type="component" value="Unassembled WGS sequence"/>
</dbReference>
<keyword evidence="1" id="KW-0812">Transmembrane</keyword>
<evidence type="ECO:0000313" key="4">
    <source>
        <dbReference type="Proteomes" id="UP000038200"/>
    </source>
</evidence>
<keyword evidence="1" id="KW-1133">Transmembrane helix</keyword>
<evidence type="ECO:0000313" key="2">
    <source>
        <dbReference type="EMBL" id="CEN45853.1"/>
    </source>
</evidence>
<protein>
    <submittedName>
        <fullName evidence="3">Uncharacterized protein</fullName>
    </submittedName>
</protein>
<dbReference type="EMBL" id="CDOL01000190">
    <property type="protein sequence ID" value="CEN52611.1"/>
    <property type="molecule type" value="Genomic_DNA"/>
</dbReference>
<keyword evidence="1" id="KW-0472">Membrane</keyword>
<sequence length="79" mass="9484">MLVNLVQTHSPQMKVQLNLKLFFSYSKYKLFCLKSVANFGIKIVLKKKLTGLYAFQRKLYYYLLFKSILINYLHIVFRI</sequence>
<keyword evidence="5" id="KW-1185">Reference proteome</keyword>
<organism evidence="3 4">
    <name type="scientific">Capnocytophaga canis</name>
    <dbReference type="NCBI Taxonomy" id="1848903"/>
    <lineage>
        <taxon>Bacteria</taxon>
        <taxon>Pseudomonadati</taxon>
        <taxon>Bacteroidota</taxon>
        <taxon>Flavobacteriia</taxon>
        <taxon>Flavobacteriales</taxon>
        <taxon>Flavobacteriaceae</taxon>
        <taxon>Capnocytophaga</taxon>
    </lineage>
</organism>
<reference evidence="4 5" key="1">
    <citation type="submission" date="2015-01" db="EMBL/GenBank/DDBJ databases">
        <authorList>
            <person name="MANFREDI Pablo"/>
        </authorList>
    </citation>
    <scope>NUCLEOTIDE SEQUENCE [LARGE SCALE GENOMIC DNA]</scope>
    <source>
        <strain evidence="2 5">CcD38</strain>
        <strain evidence="3 4">CcD93</strain>
    </source>
</reference>
<dbReference type="EMBL" id="CDOI01000140">
    <property type="protein sequence ID" value="CEN45853.1"/>
    <property type="molecule type" value="Genomic_DNA"/>
</dbReference>